<reference evidence="2 3" key="1">
    <citation type="journal article" date="2014" name="Genome Announc.">
        <title>Draft Genome Sequence of Lutibaculum baratangense Strain AMV1T, Isolated from a Mud Volcano in Andamans, India.</title>
        <authorList>
            <person name="Singh A."/>
            <person name="Sreenivas A."/>
            <person name="Sathyanarayana Reddy G."/>
            <person name="Pinnaka A.K."/>
            <person name="Shivaji S."/>
        </authorList>
    </citation>
    <scope>NUCLEOTIDE SEQUENCE [LARGE SCALE GENOMIC DNA]</scope>
    <source>
        <strain evidence="2 3">AMV1</strain>
    </source>
</reference>
<sequence length="122" mass="13350">MAVSPQFRPHVVDLLMPLGPIDTKRMFGGLSVRCAGRHFAVVIDDTLYLTSDEALRAELMARGGSVFTYAKRDRIVEAPRLVSVVEDLLEDPEALLPFARRSLEFATSGPGAVRPRSPRASA</sequence>
<feature type="domain" description="TfoX N-terminal" evidence="1">
    <location>
        <begin position="13"/>
        <end position="106"/>
    </location>
</feature>
<comment type="caution">
    <text evidence="2">The sequence shown here is derived from an EMBL/GenBank/DDBJ whole genome shotgun (WGS) entry which is preliminary data.</text>
</comment>
<dbReference type="eggNOG" id="COG3070">
    <property type="taxonomic scope" value="Bacteria"/>
</dbReference>
<dbReference type="Gene3D" id="3.30.1460.30">
    <property type="entry name" value="YgaC/TfoX-N like chaperone"/>
    <property type="match status" value="1"/>
</dbReference>
<organism evidence="2 3">
    <name type="scientific">Lutibaculum baratangense AMV1</name>
    <dbReference type="NCBI Taxonomy" id="631454"/>
    <lineage>
        <taxon>Bacteria</taxon>
        <taxon>Pseudomonadati</taxon>
        <taxon>Pseudomonadota</taxon>
        <taxon>Alphaproteobacteria</taxon>
        <taxon>Hyphomicrobiales</taxon>
        <taxon>Tepidamorphaceae</taxon>
        <taxon>Lutibaculum</taxon>
    </lineage>
</organism>
<evidence type="ECO:0000259" key="1">
    <source>
        <dbReference type="Pfam" id="PF04993"/>
    </source>
</evidence>
<dbReference type="AlphaFoldDB" id="V4QUJ5"/>
<proteinExistence type="predicted"/>
<dbReference type="Pfam" id="PF04993">
    <property type="entry name" value="TfoX_N"/>
    <property type="match status" value="1"/>
</dbReference>
<dbReference type="Proteomes" id="UP000017819">
    <property type="component" value="Unassembled WGS sequence"/>
</dbReference>
<evidence type="ECO:0000313" key="3">
    <source>
        <dbReference type="Proteomes" id="UP000017819"/>
    </source>
</evidence>
<keyword evidence="3" id="KW-1185">Reference proteome</keyword>
<dbReference type="RefSeq" id="WP_023433588.1">
    <property type="nucleotide sequence ID" value="NZ_AWXZ01000039.1"/>
</dbReference>
<name>V4QUJ5_9HYPH</name>
<dbReference type="OrthoDB" id="1524907at2"/>
<accession>V4QUJ5</accession>
<dbReference type="STRING" id="631454.N177_3470"/>
<dbReference type="SUPFAM" id="SSF159894">
    <property type="entry name" value="YgaC/TfoX-N like"/>
    <property type="match status" value="1"/>
</dbReference>
<dbReference type="EMBL" id="AWXZ01000039">
    <property type="protein sequence ID" value="ESR23402.1"/>
    <property type="molecule type" value="Genomic_DNA"/>
</dbReference>
<protein>
    <submittedName>
        <fullName evidence="2">TfoX domain protein</fullName>
    </submittedName>
</protein>
<evidence type="ECO:0000313" key="2">
    <source>
        <dbReference type="EMBL" id="ESR23402.1"/>
    </source>
</evidence>
<dbReference type="InterPro" id="IPR007076">
    <property type="entry name" value="TfoX_N"/>
</dbReference>
<gene>
    <name evidence="2" type="ORF">N177_3470</name>
</gene>